<accession>A6G9Q4</accession>
<organism evidence="1 2">
    <name type="scientific">Plesiocystis pacifica SIR-1</name>
    <dbReference type="NCBI Taxonomy" id="391625"/>
    <lineage>
        <taxon>Bacteria</taxon>
        <taxon>Pseudomonadati</taxon>
        <taxon>Myxococcota</taxon>
        <taxon>Polyangia</taxon>
        <taxon>Nannocystales</taxon>
        <taxon>Nannocystaceae</taxon>
        <taxon>Plesiocystis</taxon>
    </lineage>
</organism>
<dbReference type="Proteomes" id="UP000005801">
    <property type="component" value="Unassembled WGS sequence"/>
</dbReference>
<dbReference type="Gene3D" id="1.10.10.10">
    <property type="entry name" value="Winged helix-like DNA-binding domain superfamily/Winged helix DNA-binding domain"/>
    <property type="match status" value="1"/>
</dbReference>
<name>A6G9Q4_9BACT</name>
<reference evidence="1 2" key="1">
    <citation type="submission" date="2007-06" db="EMBL/GenBank/DDBJ databases">
        <authorList>
            <person name="Shimkets L."/>
            <person name="Ferriera S."/>
            <person name="Johnson J."/>
            <person name="Kravitz S."/>
            <person name="Beeson K."/>
            <person name="Sutton G."/>
            <person name="Rogers Y.-H."/>
            <person name="Friedman R."/>
            <person name="Frazier M."/>
            <person name="Venter J.C."/>
        </authorList>
    </citation>
    <scope>NUCLEOTIDE SEQUENCE [LARGE SCALE GENOMIC DNA]</scope>
    <source>
        <strain evidence="1 2">SIR-1</strain>
    </source>
</reference>
<dbReference type="InterPro" id="IPR036388">
    <property type="entry name" value="WH-like_DNA-bd_sf"/>
</dbReference>
<evidence type="ECO:0000313" key="1">
    <source>
        <dbReference type="EMBL" id="EDM77448.1"/>
    </source>
</evidence>
<proteinExistence type="predicted"/>
<sequence length="142" mass="15558">MTPSAISLAESAQRSAVVLVLRRSPELTLADLANWTEDSPYSAVLGSLSVAELANSGLEPVEPVRPRDPHLPKARSGEALEVTIMRAFRSQPGRRLASGTLVRTYGLKRWTIQRVLKDLVQSGQLQRAGKTSSTRYWVADDC</sequence>
<dbReference type="STRING" id="391625.PPSIR1_38074"/>
<dbReference type="AlphaFoldDB" id="A6G9Q4"/>
<gene>
    <name evidence="1" type="ORF">PPSIR1_38074</name>
</gene>
<dbReference type="EMBL" id="ABCS01000046">
    <property type="protein sequence ID" value="EDM77448.1"/>
    <property type="molecule type" value="Genomic_DNA"/>
</dbReference>
<keyword evidence="2" id="KW-1185">Reference proteome</keyword>
<protein>
    <submittedName>
        <fullName evidence="1">Uncharacterized protein</fullName>
    </submittedName>
</protein>
<comment type="caution">
    <text evidence="1">The sequence shown here is derived from an EMBL/GenBank/DDBJ whole genome shotgun (WGS) entry which is preliminary data.</text>
</comment>
<evidence type="ECO:0000313" key="2">
    <source>
        <dbReference type="Proteomes" id="UP000005801"/>
    </source>
</evidence>